<dbReference type="InterPro" id="IPR023201">
    <property type="entry name" value="SecY_dom_sf"/>
</dbReference>
<keyword evidence="10" id="KW-1003">Cell membrane</keyword>
<dbReference type="InterPro" id="IPR026593">
    <property type="entry name" value="SecY"/>
</dbReference>
<keyword evidence="4 10" id="KW-0812">Transmembrane</keyword>
<keyword evidence="7 10" id="KW-0811">Translocation</keyword>
<dbReference type="InterPro" id="IPR030659">
    <property type="entry name" value="SecY_CS"/>
</dbReference>
<evidence type="ECO:0000256" key="11">
    <source>
        <dbReference type="RuleBase" id="RU000537"/>
    </source>
</evidence>
<evidence type="ECO:0000256" key="2">
    <source>
        <dbReference type="ARBA" id="ARBA00005751"/>
    </source>
</evidence>
<evidence type="ECO:0000256" key="12">
    <source>
        <dbReference type="RuleBase" id="RU003484"/>
    </source>
</evidence>
<feature type="transmembrane region" description="Helical" evidence="10">
    <location>
        <begin position="202"/>
        <end position="224"/>
    </location>
</feature>
<feature type="transmembrane region" description="Helical" evidence="10">
    <location>
        <begin position="139"/>
        <end position="163"/>
    </location>
</feature>
<evidence type="ECO:0000256" key="3">
    <source>
        <dbReference type="ARBA" id="ARBA00022448"/>
    </source>
</evidence>
<dbReference type="PROSITE" id="PS00755">
    <property type="entry name" value="SECY_1"/>
    <property type="match status" value="1"/>
</dbReference>
<dbReference type="GO" id="GO:0065002">
    <property type="term" value="P:intracellular protein transmembrane transport"/>
    <property type="evidence" value="ECO:0007669"/>
    <property type="project" value="UniProtKB-UniRule"/>
</dbReference>
<feature type="transmembrane region" description="Helical" evidence="10">
    <location>
        <begin position="382"/>
        <end position="404"/>
    </location>
</feature>
<keyword evidence="3 10" id="KW-0813">Transport</keyword>
<dbReference type="PRINTS" id="PR00303">
    <property type="entry name" value="SECYTRNLCASE"/>
</dbReference>
<dbReference type="Pfam" id="PF00344">
    <property type="entry name" value="SecY"/>
    <property type="match status" value="1"/>
</dbReference>
<dbReference type="Proteomes" id="UP000176633">
    <property type="component" value="Unassembled WGS sequence"/>
</dbReference>
<evidence type="ECO:0000313" key="15">
    <source>
        <dbReference type="Proteomes" id="UP000176633"/>
    </source>
</evidence>
<dbReference type="NCBIfam" id="TIGR00967">
    <property type="entry name" value="3a0501s007"/>
    <property type="match status" value="1"/>
</dbReference>
<dbReference type="GO" id="GO:0043952">
    <property type="term" value="P:protein transport by the Sec complex"/>
    <property type="evidence" value="ECO:0007669"/>
    <property type="project" value="UniProtKB-UniRule"/>
</dbReference>
<reference evidence="14 15" key="1">
    <citation type="journal article" date="2016" name="Nat. Commun.">
        <title>Thousands of microbial genomes shed light on interconnected biogeochemical processes in an aquifer system.</title>
        <authorList>
            <person name="Anantharaman K."/>
            <person name="Brown C.T."/>
            <person name="Hug L.A."/>
            <person name="Sharon I."/>
            <person name="Castelle C.J."/>
            <person name="Probst A.J."/>
            <person name="Thomas B.C."/>
            <person name="Singh A."/>
            <person name="Wilkins M.J."/>
            <person name="Karaoz U."/>
            <person name="Brodie E.L."/>
            <person name="Williams K.H."/>
            <person name="Hubbard S.S."/>
            <person name="Banfield J.F."/>
        </authorList>
    </citation>
    <scope>NUCLEOTIDE SEQUENCE [LARGE SCALE GENOMIC DNA]</scope>
</reference>
<evidence type="ECO:0000256" key="1">
    <source>
        <dbReference type="ARBA" id="ARBA00004141"/>
    </source>
</evidence>
<dbReference type="HAMAP" id="MF_01465">
    <property type="entry name" value="SecY"/>
    <property type="match status" value="1"/>
</dbReference>
<comment type="caution">
    <text evidence="14">The sequence shown here is derived from an EMBL/GenBank/DDBJ whole genome shotgun (WGS) entry which is preliminary data.</text>
</comment>
<keyword evidence="5 10" id="KW-0653">Protein transport</keyword>
<name>A0A1F6C531_9BACT</name>
<dbReference type="FunFam" id="1.10.3370.10:FF:000001">
    <property type="entry name" value="Preprotein translocase subunit SecY"/>
    <property type="match status" value="1"/>
</dbReference>
<feature type="transmembrane region" description="Helical" evidence="10">
    <location>
        <begin position="261"/>
        <end position="284"/>
    </location>
</feature>
<evidence type="ECO:0000256" key="8">
    <source>
        <dbReference type="ARBA" id="ARBA00023136"/>
    </source>
</evidence>
<organism evidence="14 15">
    <name type="scientific">Candidatus Jorgensenbacteria bacterium RIFCSPLOWO2_12_FULL_42_11</name>
    <dbReference type="NCBI Taxonomy" id="1798473"/>
    <lineage>
        <taxon>Bacteria</taxon>
        <taxon>Candidatus Joergenseniibacteriota</taxon>
    </lineage>
</organism>
<evidence type="ECO:0000256" key="5">
    <source>
        <dbReference type="ARBA" id="ARBA00022927"/>
    </source>
</evidence>
<feature type="transmembrane region" description="Helical" evidence="10">
    <location>
        <begin position="175"/>
        <end position="196"/>
    </location>
</feature>
<comment type="subunit">
    <text evidence="10">Component of the Sec protein translocase complex. Heterotrimer consisting of SecY, SecE and SecG subunits. The heterotrimers can form oligomers, although 1 heterotrimer is thought to be able to translocate proteins. Interacts with the ribosome. Interacts with SecDF, and other proteins may be involved. Interacts with SecA.</text>
</comment>
<dbReference type="GO" id="GO:0005886">
    <property type="term" value="C:plasma membrane"/>
    <property type="evidence" value="ECO:0007669"/>
    <property type="project" value="UniProtKB-SubCell"/>
</dbReference>
<comment type="similarity">
    <text evidence="2 10 13">Belongs to the SecY/SEC61-alpha family.</text>
</comment>
<keyword evidence="8 10" id="KW-0472">Membrane</keyword>
<keyword evidence="6 10" id="KW-1133">Transmembrane helix</keyword>
<feature type="transmembrane region" description="Helical" evidence="10">
    <location>
        <begin position="69"/>
        <end position="91"/>
    </location>
</feature>
<dbReference type="EMBL" id="MFKM01000001">
    <property type="protein sequence ID" value="OGG43957.1"/>
    <property type="molecule type" value="Genomic_DNA"/>
</dbReference>
<sequence>MNKIIQIFKVKDLRRKILIVAFLLAVFRLMAAIPIPGVDPEKLREFFASNQLFGFLNIFSGGALSNLSIMMLGVSPYITATIILQLLMIIFPKLKEIYYEEGAAGRAKFNRLSRYLTVPLAILQAYGFLNLLISQQAIGQLTLINLLINVLVITAGSVLLMWLGELISEYKIGNGVSLLIFAGIVSGLPAGLRSLIFSYNPAALPSYVIFAILAIAVIAGVTFVNEGERKIPVSYAKRVRGMKMYGGVASYLPLKANQAGVIPIIFAISVLLFPQFIAQAVSIFSVDFSLKLNSWVTAFLNNAWIYSSVYFILVVIFAYFYTAITFNPQEIAKNLQQNGGFIPGLRPGQPTSDFIAKIVSRITLFGALFLGLIAILPNITRLAMGVSAFTIGGTALLIVVAVALETMKQIDSQLVTREYEGIF</sequence>
<comment type="caution">
    <text evidence="10">Lacks conserved residue(s) required for the propagation of feature annotation.</text>
</comment>
<feature type="transmembrane region" description="Helical" evidence="10">
    <location>
        <begin position="354"/>
        <end position="376"/>
    </location>
</feature>
<comment type="function">
    <text evidence="10 11">The central subunit of the protein translocation channel SecYEG. Consists of two halves formed by TMs 1-5 and 6-10. These two domains form a lateral gate at the front which open onto the bilayer between TMs 2 and 7, and are clamped together by SecE at the back. The channel is closed by both a pore ring composed of hydrophobic SecY resides and a short helix (helix 2A) on the extracellular side of the membrane which forms a plug. The plug probably moves laterally to allow the channel to open. The ring and the pore may move independently.</text>
</comment>
<evidence type="ECO:0000256" key="9">
    <source>
        <dbReference type="ARBA" id="ARBA00039733"/>
    </source>
</evidence>
<dbReference type="Gene3D" id="1.10.3370.10">
    <property type="entry name" value="SecY subunit domain"/>
    <property type="match status" value="1"/>
</dbReference>
<comment type="subcellular location">
    <subcellularLocation>
        <location evidence="10">Cell membrane</location>
        <topology evidence="10">Multi-pass membrane protein</topology>
    </subcellularLocation>
    <subcellularLocation>
        <location evidence="1 12">Membrane</location>
        <topology evidence="1 12">Multi-pass membrane protein</topology>
    </subcellularLocation>
</comment>
<feature type="transmembrane region" description="Helical" evidence="10">
    <location>
        <begin position="304"/>
        <end position="324"/>
    </location>
</feature>
<dbReference type="STRING" id="1798473.A3G50_00050"/>
<evidence type="ECO:0000256" key="10">
    <source>
        <dbReference type="HAMAP-Rule" id="MF_01465"/>
    </source>
</evidence>
<feature type="transmembrane region" description="Helical" evidence="10">
    <location>
        <begin position="112"/>
        <end position="133"/>
    </location>
</feature>
<dbReference type="SUPFAM" id="SSF103491">
    <property type="entry name" value="Preprotein translocase SecY subunit"/>
    <property type="match status" value="1"/>
</dbReference>
<evidence type="ECO:0000256" key="7">
    <source>
        <dbReference type="ARBA" id="ARBA00023010"/>
    </source>
</evidence>
<accession>A0A1F6C531</accession>
<dbReference type="InterPro" id="IPR002208">
    <property type="entry name" value="SecY/SEC61-alpha"/>
</dbReference>
<evidence type="ECO:0000256" key="13">
    <source>
        <dbReference type="RuleBase" id="RU004349"/>
    </source>
</evidence>
<dbReference type="AlphaFoldDB" id="A0A1F6C531"/>
<evidence type="ECO:0000313" key="14">
    <source>
        <dbReference type="EMBL" id="OGG43957.1"/>
    </source>
</evidence>
<gene>
    <name evidence="10" type="primary">secY</name>
    <name evidence="14" type="ORF">A3G50_00050</name>
</gene>
<protein>
    <recommendedName>
        <fullName evidence="9 10">Protein translocase subunit SecY</fullName>
    </recommendedName>
</protein>
<dbReference type="PIRSF" id="PIRSF004557">
    <property type="entry name" value="SecY"/>
    <property type="match status" value="1"/>
</dbReference>
<dbReference type="GO" id="GO:0006605">
    <property type="term" value="P:protein targeting"/>
    <property type="evidence" value="ECO:0007669"/>
    <property type="project" value="UniProtKB-UniRule"/>
</dbReference>
<proteinExistence type="inferred from homology"/>
<dbReference type="PANTHER" id="PTHR10906">
    <property type="entry name" value="SECY/SEC61-ALPHA FAMILY MEMBER"/>
    <property type="match status" value="1"/>
</dbReference>
<evidence type="ECO:0000256" key="6">
    <source>
        <dbReference type="ARBA" id="ARBA00022989"/>
    </source>
</evidence>
<dbReference type="PROSITE" id="PS00756">
    <property type="entry name" value="SECY_2"/>
    <property type="match status" value="1"/>
</dbReference>
<evidence type="ECO:0000256" key="4">
    <source>
        <dbReference type="ARBA" id="ARBA00022692"/>
    </source>
</evidence>